<dbReference type="STRING" id="1305675.BFG57_16140"/>
<dbReference type="AlphaFoldDB" id="A0A1E5LE65"/>
<evidence type="ECO:0000313" key="2">
    <source>
        <dbReference type="EMBL" id="OEH92373.1"/>
    </source>
</evidence>
<reference evidence="2 3" key="1">
    <citation type="submission" date="2016-08" db="EMBL/GenBank/DDBJ databases">
        <title>Genome of Bacillus solimangrovi GH2-4.</title>
        <authorList>
            <person name="Lim S."/>
            <person name="Kim B.-C."/>
        </authorList>
    </citation>
    <scope>NUCLEOTIDE SEQUENCE [LARGE SCALE GENOMIC DNA]</scope>
    <source>
        <strain evidence="2 3">GH2-4</strain>
    </source>
</reference>
<dbReference type="Pfam" id="PF20240">
    <property type="entry name" value="DUF6597"/>
    <property type="match status" value="1"/>
</dbReference>
<organism evidence="2 3">
    <name type="scientific">Bacillus solimangrovi</name>
    <dbReference type="NCBI Taxonomy" id="1305675"/>
    <lineage>
        <taxon>Bacteria</taxon>
        <taxon>Bacillati</taxon>
        <taxon>Bacillota</taxon>
        <taxon>Bacilli</taxon>
        <taxon>Bacillales</taxon>
        <taxon>Bacillaceae</taxon>
        <taxon>Bacillus</taxon>
    </lineage>
</organism>
<dbReference type="Gene3D" id="1.10.10.60">
    <property type="entry name" value="Homeodomain-like"/>
    <property type="match status" value="1"/>
</dbReference>
<dbReference type="EMBL" id="MJEH01000030">
    <property type="protein sequence ID" value="OEH92373.1"/>
    <property type="molecule type" value="Genomic_DNA"/>
</dbReference>
<dbReference type="PROSITE" id="PS01124">
    <property type="entry name" value="HTH_ARAC_FAMILY_2"/>
    <property type="match status" value="1"/>
</dbReference>
<dbReference type="InterPro" id="IPR046532">
    <property type="entry name" value="DUF6597"/>
</dbReference>
<feature type="domain" description="HTH araC/xylS-type" evidence="1">
    <location>
        <begin position="163"/>
        <end position="265"/>
    </location>
</feature>
<name>A0A1E5LE65_9BACI</name>
<sequence length="282" mass="32784">MRELNISFIPPSKCLREFIDCYWIWESDENSLTELPRILPSTNIEVVFYYQSPFICTDHNNNSSKLPLAHIVGVQKTYMDLCATGQIGLIAIRFLPGTFHQFCKEQIGEFTDHICNISEVWGQLGDELQYKIHEASTTQHRIDIIEHYLLLLLKSYYKNTTHQAIQSYAINQLMQSNSKKTIPHICNEVGISQRQLQRIFNDLVGVSPKYFQKISMFENTSRTICLLKEHEYLTIILENGYYDQAHFINIFKQLSGTNPLSLLSKNFMSYFYNTVITPSPNM</sequence>
<dbReference type="Pfam" id="PF12833">
    <property type="entry name" value="HTH_18"/>
    <property type="match status" value="1"/>
</dbReference>
<keyword evidence="3" id="KW-1185">Reference proteome</keyword>
<protein>
    <recommendedName>
        <fullName evidence="1">HTH araC/xylS-type domain-containing protein</fullName>
    </recommendedName>
</protein>
<evidence type="ECO:0000313" key="3">
    <source>
        <dbReference type="Proteomes" id="UP000095209"/>
    </source>
</evidence>
<dbReference type="InterPro" id="IPR018060">
    <property type="entry name" value="HTH_AraC"/>
</dbReference>
<dbReference type="Proteomes" id="UP000095209">
    <property type="component" value="Unassembled WGS sequence"/>
</dbReference>
<comment type="caution">
    <text evidence="2">The sequence shown here is derived from an EMBL/GenBank/DDBJ whole genome shotgun (WGS) entry which is preliminary data.</text>
</comment>
<evidence type="ECO:0000259" key="1">
    <source>
        <dbReference type="PROSITE" id="PS01124"/>
    </source>
</evidence>
<gene>
    <name evidence="2" type="ORF">BFG57_16140</name>
</gene>
<dbReference type="GO" id="GO:0003700">
    <property type="term" value="F:DNA-binding transcription factor activity"/>
    <property type="evidence" value="ECO:0007669"/>
    <property type="project" value="InterPro"/>
</dbReference>
<dbReference type="GO" id="GO:0043565">
    <property type="term" value="F:sequence-specific DNA binding"/>
    <property type="evidence" value="ECO:0007669"/>
    <property type="project" value="InterPro"/>
</dbReference>
<proteinExistence type="predicted"/>
<accession>A0A1E5LE65</accession>